<keyword evidence="4" id="KW-0472">Membrane</keyword>
<dbReference type="Proteomes" id="UP000095285">
    <property type="component" value="Unassembled WGS sequence"/>
</dbReference>
<comment type="subcellular location">
    <subcellularLocation>
        <location evidence="1">Membrane</location>
    </subcellularLocation>
</comment>
<evidence type="ECO:0000256" key="3">
    <source>
        <dbReference type="ARBA" id="ARBA00022989"/>
    </source>
</evidence>
<feature type="domain" description="Receptor ligand binding region" evidence="5">
    <location>
        <begin position="16"/>
        <end position="162"/>
    </location>
</feature>
<dbReference type="SUPFAM" id="SSF53822">
    <property type="entry name" value="Periplasmic binding protein-like I"/>
    <property type="match status" value="1"/>
</dbReference>
<dbReference type="Gene3D" id="3.40.50.2300">
    <property type="match status" value="1"/>
</dbReference>
<evidence type="ECO:0000313" key="7">
    <source>
        <dbReference type="WBParaSite" id="EN70_11656"/>
    </source>
</evidence>
<organism evidence="6 7">
    <name type="scientific">Loa loa</name>
    <name type="common">Eye worm</name>
    <name type="synonym">Filaria loa</name>
    <dbReference type="NCBI Taxonomy" id="7209"/>
    <lineage>
        <taxon>Eukaryota</taxon>
        <taxon>Metazoa</taxon>
        <taxon>Ecdysozoa</taxon>
        <taxon>Nematoda</taxon>
        <taxon>Chromadorea</taxon>
        <taxon>Rhabditida</taxon>
        <taxon>Spirurina</taxon>
        <taxon>Spiruromorpha</taxon>
        <taxon>Filarioidea</taxon>
        <taxon>Onchocercidae</taxon>
        <taxon>Loa</taxon>
    </lineage>
</organism>
<keyword evidence="6" id="KW-1185">Reference proteome</keyword>
<dbReference type="WBParaSite" id="EN70_11656">
    <property type="protein sequence ID" value="EN70_11656"/>
    <property type="gene ID" value="EN70_11656"/>
</dbReference>
<proteinExistence type="predicted"/>
<protein>
    <submittedName>
        <fullName evidence="7">ANF_receptor domain-containing protein</fullName>
    </submittedName>
</protein>
<reference evidence="7" key="2">
    <citation type="submission" date="2016-11" db="UniProtKB">
        <authorList>
            <consortium name="WormBaseParasite"/>
        </authorList>
    </citation>
    <scope>IDENTIFICATION</scope>
</reference>
<dbReference type="Pfam" id="PF01094">
    <property type="entry name" value="ANF_receptor"/>
    <property type="match status" value="1"/>
</dbReference>
<keyword evidence="2" id="KW-0812">Transmembrane</keyword>
<dbReference type="GO" id="GO:0016020">
    <property type="term" value="C:membrane"/>
    <property type="evidence" value="ECO:0007669"/>
    <property type="project" value="UniProtKB-SubCell"/>
</dbReference>
<sequence>MAIKDGQDAGHCTTDTIQILNATICMISNPAKGTANAITFHFQEHVEAFIDSRCESEILEIASLASFWNSPVMIRAVTNPSINDQDLYPTVVQFGHISTLDFTYAIKSLIDYLNITSVVLVSSSNGGFDHYSIIGGIEQIAEQQQPFRIEKFIEIDEYMVKMKKITVENLRTTSSSKHFYYQHGK</sequence>
<dbReference type="STRING" id="7209.A0A1I7VAK0"/>
<reference evidence="6" key="1">
    <citation type="submission" date="2012-04" db="EMBL/GenBank/DDBJ databases">
        <title>The Genome Sequence of Loa loa.</title>
        <authorList>
            <consortium name="The Broad Institute Genome Sequencing Platform"/>
            <consortium name="Broad Institute Genome Sequencing Center for Infectious Disease"/>
            <person name="Nutman T.B."/>
            <person name="Fink D.L."/>
            <person name="Russ C."/>
            <person name="Young S."/>
            <person name="Zeng Q."/>
            <person name="Gargeya S."/>
            <person name="Alvarado L."/>
            <person name="Berlin A."/>
            <person name="Chapman S.B."/>
            <person name="Chen Z."/>
            <person name="Freedman E."/>
            <person name="Gellesch M."/>
            <person name="Goldberg J."/>
            <person name="Griggs A."/>
            <person name="Gujja S."/>
            <person name="Heilman E.R."/>
            <person name="Heiman D."/>
            <person name="Howarth C."/>
            <person name="Mehta T."/>
            <person name="Neiman D."/>
            <person name="Pearson M."/>
            <person name="Roberts A."/>
            <person name="Saif S."/>
            <person name="Shea T."/>
            <person name="Shenoy N."/>
            <person name="Sisk P."/>
            <person name="Stolte C."/>
            <person name="Sykes S."/>
            <person name="White J."/>
            <person name="Yandava C."/>
            <person name="Haas B."/>
            <person name="Henn M.R."/>
            <person name="Nusbaum C."/>
            <person name="Birren B."/>
        </authorList>
    </citation>
    <scope>NUCLEOTIDE SEQUENCE [LARGE SCALE GENOMIC DNA]</scope>
</reference>
<evidence type="ECO:0000313" key="6">
    <source>
        <dbReference type="Proteomes" id="UP000095285"/>
    </source>
</evidence>
<dbReference type="InterPro" id="IPR001828">
    <property type="entry name" value="ANF_lig-bd_rcpt"/>
</dbReference>
<keyword evidence="3" id="KW-1133">Transmembrane helix</keyword>
<name>A0A1I7VAK0_LOALO</name>
<evidence type="ECO:0000256" key="2">
    <source>
        <dbReference type="ARBA" id="ARBA00022692"/>
    </source>
</evidence>
<evidence type="ECO:0000256" key="4">
    <source>
        <dbReference type="ARBA" id="ARBA00023136"/>
    </source>
</evidence>
<evidence type="ECO:0000259" key="5">
    <source>
        <dbReference type="Pfam" id="PF01094"/>
    </source>
</evidence>
<evidence type="ECO:0000256" key="1">
    <source>
        <dbReference type="ARBA" id="ARBA00004370"/>
    </source>
</evidence>
<dbReference type="InterPro" id="IPR028082">
    <property type="entry name" value="Peripla_BP_I"/>
</dbReference>
<dbReference type="AlphaFoldDB" id="A0A1I7VAK0"/>
<accession>A0A1I7VAK0</accession>